<organism evidence="15 18">
    <name type="scientific">Pseudoalteromonas aurantia</name>
    <dbReference type="NCBI Taxonomy" id="43654"/>
    <lineage>
        <taxon>Bacteria</taxon>
        <taxon>Pseudomonadati</taxon>
        <taxon>Pseudomonadota</taxon>
        <taxon>Gammaproteobacteria</taxon>
        <taxon>Alteromonadales</taxon>
        <taxon>Pseudoalteromonadaceae</taxon>
        <taxon>Pseudoalteromonas</taxon>
    </lineage>
</organism>
<evidence type="ECO:0000313" key="18">
    <source>
        <dbReference type="Proteomes" id="UP000307217"/>
    </source>
</evidence>
<feature type="binding site" evidence="12">
    <location>
        <position position="474"/>
    </location>
    <ligand>
        <name>Zn(2+)</name>
        <dbReference type="ChEBI" id="CHEBI:29105"/>
        <label>1</label>
    </ligand>
</feature>
<dbReference type="CDD" id="cd18804">
    <property type="entry name" value="SF2_C_priA"/>
    <property type="match status" value="1"/>
</dbReference>
<dbReference type="GO" id="GO:0006270">
    <property type="term" value="P:DNA replication initiation"/>
    <property type="evidence" value="ECO:0007669"/>
    <property type="project" value="TreeGrafter"/>
</dbReference>
<dbReference type="NCBIfam" id="NF004067">
    <property type="entry name" value="PRK05580.1-4"/>
    <property type="match status" value="1"/>
</dbReference>
<keyword evidence="7 12" id="KW-0862">Zinc</keyword>
<dbReference type="InterPro" id="IPR014001">
    <property type="entry name" value="Helicase_ATP-bd"/>
</dbReference>
<comment type="cofactor">
    <cofactor evidence="12">
        <name>Zn(2+)</name>
        <dbReference type="ChEBI" id="CHEBI:29105"/>
    </cofactor>
    <text evidence="12">Binds 2 zinc ions per subunit.</text>
</comment>
<dbReference type="GO" id="GO:0008270">
    <property type="term" value="F:zinc ion binding"/>
    <property type="evidence" value="ECO:0007669"/>
    <property type="project" value="UniProtKB-UniRule"/>
</dbReference>
<keyword evidence="3 12" id="KW-0479">Metal-binding</keyword>
<evidence type="ECO:0000256" key="10">
    <source>
        <dbReference type="ARBA" id="ARBA00023235"/>
    </source>
</evidence>
<dbReference type="FunFam" id="3.40.1440.60:FF:000001">
    <property type="entry name" value="Primosomal protein N"/>
    <property type="match status" value="1"/>
</dbReference>
<dbReference type="GO" id="GO:0005524">
    <property type="term" value="F:ATP binding"/>
    <property type="evidence" value="ECO:0007669"/>
    <property type="project" value="UniProtKB-UniRule"/>
</dbReference>
<dbReference type="InterPro" id="IPR041236">
    <property type="entry name" value="PriA_C"/>
</dbReference>
<dbReference type="GO" id="GO:0043138">
    <property type="term" value="F:3'-5' DNA helicase activity"/>
    <property type="evidence" value="ECO:0007669"/>
    <property type="project" value="UniProtKB-EC"/>
</dbReference>
<dbReference type="InterPro" id="IPR011545">
    <property type="entry name" value="DEAD/DEAH_box_helicase_dom"/>
</dbReference>
<comment type="catalytic activity">
    <reaction evidence="12">
        <text>Couples ATP hydrolysis with the unwinding of duplex DNA by translocating in the 3'-5' direction.</text>
        <dbReference type="EC" id="5.6.2.4"/>
    </reaction>
</comment>
<dbReference type="GO" id="GO:0016787">
    <property type="term" value="F:hydrolase activity"/>
    <property type="evidence" value="ECO:0007669"/>
    <property type="project" value="UniProtKB-KW"/>
</dbReference>
<comment type="subunit">
    <text evidence="12">Component of the replication restart primosome.</text>
</comment>
<evidence type="ECO:0000256" key="2">
    <source>
        <dbReference type="ARBA" id="ARBA00022705"/>
    </source>
</evidence>
<dbReference type="GO" id="GO:1990077">
    <property type="term" value="C:primosome complex"/>
    <property type="evidence" value="ECO:0007669"/>
    <property type="project" value="UniProtKB-UniRule"/>
</dbReference>
<dbReference type="SMART" id="SM00487">
    <property type="entry name" value="DEXDc"/>
    <property type="match status" value="1"/>
</dbReference>
<feature type="binding site" evidence="12">
    <location>
        <position position="440"/>
    </location>
    <ligand>
        <name>Zn(2+)</name>
        <dbReference type="ChEBI" id="CHEBI:29105"/>
        <label>2</label>
    </ligand>
</feature>
<dbReference type="InterPro" id="IPR005259">
    <property type="entry name" value="PriA"/>
</dbReference>
<dbReference type="PROSITE" id="PS51194">
    <property type="entry name" value="HELICASE_CTER"/>
    <property type="match status" value="1"/>
</dbReference>
<comment type="caution">
    <text evidence="15">The sequence shown here is derived from an EMBL/GenBank/DDBJ whole genome shotgun (WGS) entry which is preliminary data.</text>
</comment>
<feature type="domain" description="Helicase C-terminal" evidence="14">
    <location>
        <begin position="452"/>
        <end position="625"/>
    </location>
</feature>
<accession>A0A5S3V8H3</accession>
<dbReference type="SUPFAM" id="SSF52540">
    <property type="entry name" value="P-loop containing nucleoside triphosphate hydrolases"/>
    <property type="match status" value="1"/>
</dbReference>
<dbReference type="GO" id="GO:0006302">
    <property type="term" value="P:double-strand break repair"/>
    <property type="evidence" value="ECO:0007669"/>
    <property type="project" value="InterPro"/>
</dbReference>
<evidence type="ECO:0000256" key="9">
    <source>
        <dbReference type="ARBA" id="ARBA00023125"/>
    </source>
</evidence>
<keyword evidence="8 12" id="KW-0067">ATP-binding</keyword>
<evidence type="ECO:0000313" key="17">
    <source>
        <dbReference type="Proteomes" id="UP000307164"/>
    </source>
</evidence>
<feature type="binding site" evidence="12">
    <location>
        <position position="458"/>
    </location>
    <ligand>
        <name>Zn(2+)</name>
        <dbReference type="ChEBI" id="CHEBI:29105"/>
        <label>2</label>
    </ligand>
</feature>
<name>A0A5S3V8H3_9GAMM</name>
<evidence type="ECO:0000256" key="3">
    <source>
        <dbReference type="ARBA" id="ARBA00022723"/>
    </source>
</evidence>
<evidence type="ECO:0000259" key="14">
    <source>
        <dbReference type="PROSITE" id="PS51194"/>
    </source>
</evidence>
<dbReference type="GO" id="GO:0006310">
    <property type="term" value="P:DNA recombination"/>
    <property type="evidence" value="ECO:0007669"/>
    <property type="project" value="InterPro"/>
</dbReference>
<dbReference type="InterPro" id="IPR041222">
    <property type="entry name" value="PriA_3primeBD"/>
</dbReference>
<dbReference type="SMART" id="SM00490">
    <property type="entry name" value="HELICc"/>
    <property type="match status" value="1"/>
</dbReference>
<feature type="binding site" evidence="12">
    <location>
        <position position="434"/>
    </location>
    <ligand>
        <name>Zn(2+)</name>
        <dbReference type="ChEBI" id="CHEBI:29105"/>
        <label>1</label>
    </ligand>
</feature>
<evidence type="ECO:0000256" key="7">
    <source>
        <dbReference type="ARBA" id="ARBA00022833"/>
    </source>
</evidence>
<dbReference type="EMBL" id="PNBW01000125">
    <property type="protein sequence ID" value="TMO70660.1"/>
    <property type="molecule type" value="Genomic_DNA"/>
</dbReference>
<dbReference type="Pfam" id="PF17764">
    <property type="entry name" value="PriA_3primeBD"/>
    <property type="match status" value="1"/>
</dbReference>
<dbReference type="EC" id="5.6.2.4" evidence="12"/>
<reference evidence="15" key="3">
    <citation type="submission" date="2019-09" db="EMBL/GenBank/DDBJ databases">
        <title>Co-occurence of chitin degradation, pigmentation and bioactivity in marine Pseudoalteromonas.</title>
        <authorList>
            <person name="Sonnenschein E.C."/>
            <person name="Bech P.K."/>
        </authorList>
    </citation>
    <scope>NUCLEOTIDE SEQUENCE</scope>
    <source>
        <strain evidence="15">S3790</strain>
        <strain evidence="17">S3895</strain>
    </source>
</reference>
<dbReference type="Pfam" id="PF18074">
    <property type="entry name" value="PriA_C"/>
    <property type="match status" value="1"/>
</dbReference>
<keyword evidence="4 12" id="KW-0547">Nucleotide-binding</keyword>
<evidence type="ECO:0000259" key="13">
    <source>
        <dbReference type="PROSITE" id="PS51192"/>
    </source>
</evidence>
<dbReference type="Pfam" id="PF00270">
    <property type="entry name" value="DEAD"/>
    <property type="match status" value="1"/>
</dbReference>
<evidence type="ECO:0000256" key="5">
    <source>
        <dbReference type="ARBA" id="ARBA00022801"/>
    </source>
</evidence>
<dbReference type="AlphaFoldDB" id="A0A5S3V8H3"/>
<keyword evidence="9 12" id="KW-0238">DNA-binding</keyword>
<evidence type="ECO:0000256" key="11">
    <source>
        <dbReference type="ARBA" id="ARBA00048988"/>
    </source>
</evidence>
<keyword evidence="5 12" id="KW-0378">Hydrolase</keyword>
<reference evidence="18" key="2">
    <citation type="submission" date="2019-06" db="EMBL/GenBank/DDBJ databases">
        <title>Co-occurence of chitin degradation, pigmentation and bioactivity in marine Pseudoalteromonas.</title>
        <authorList>
            <person name="Sonnenschein E.C."/>
            <person name="Bech P.K."/>
        </authorList>
    </citation>
    <scope>NUCLEOTIDE SEQUENCE [LARGE SCALE GENOMIC DNA]</scope>
    <source>
        <strain evidence="18">S3790</strain>
        <strain evidence="16">S3895</strain>
    </source>
</reference>
<dbReference type="Gene3D" id="3.40.50.300">
    <property type="entry name" value="P-loop containing nucleotide triphosphate hydrolases"/>
    <property type="match status" value="2"/>
</dbReference>
<dbReference type="FunFam" id="3.40.50.300:FF:000489">
    <property type="entry name" value="Primosome assembly protein PriA"/>
    <property type="match status" value="1"/>
</dbReference>
<dbReference type="GO" id="GO:0006269">
    <property type="term" value="P:DNA replication, synthesis of primer"/>
    <property type="evidence" value="ECO:0007669"/>
    <property type="project" value="UniProtKB-KW"/>
</dbReference>
<keyword evidence="6 12" id="KW-0347">Helicase</keyword>
<keyword evidence="17" id="KW-1185">Reference proteome</keyword>
<dbReference type="InterPro" id="IPR001650">
    <property type="entry name" value="Helicase_C-like"/>
</dbReference>
<evidence type="ECO:0000256" key="6">
    <source>
        <dbReference type="ARBA" id="ARBA00022806"/>
    </source>
</evidence>
<keyword evidence="10 12" id="KW-0413">Isomerase</keyword>
<feature type="domain" description="Helicase ATP-binding" evidence="13">
    <location>
        <begin position="205"/>
        <end position="372"/>
    </location>
</feature>
<proteinExistence type="inferred from homology"/>
<protein>
    <recommendedName>
        <fullName evidence="12">Replication restart protein PriA</fullName>
    </recommendedName>
    <alternativeName>
        <fullName evidence="12">ATP-dependent DNA helicase PriA</fullName>
        <ecNumber evidence="12">5.6.2.4</ecNumber>
    </alternativeName>
    <alternativeName>
        <fullName evidence="12">DNA 3'-5' helicase PriA</fullName>
    </alternativeName>
</protein>
<comment type="function">
    <text evidence="12">Initiates the restart of stalled replication forks, which reloads the replicative helicase on sites other than the origin of replication. Recognizes and binds to abandoned replication forks and remodels them to uncover a helicase loading site. Promotes assembly of the primosome at these replication forks.</text>
</comment>
<reference evidence="17 18" key="1">
    <citation type="submission" date="2018-01" db="EMBL/GenBank/DDBJ databases">
        <authorList>
            <person name="Paulsen S."/>
            <person name="Gram L.K."/>
        </authorList>
    </citation>
    <scope>NUCLEOTIDE SEQUENCE [LARGE SCALE GENOMIC DNA]</scope>
    <source>
        <strain evidence="15 18">S3790</strain>
        <strain evidence="16 17">S3895</strain>
    </source>
</reference>
<dbReference type="OrthoDB" id="9759544at2"/>
<dbReference type="Proteomes" id="UP000307164">
    <property type="component" value="Unassembled WGS sequence"/>
</dbReference>
<keyword evidence="1 12" id="KW-0639">Primosome</keyword>
<dbReference type="Gene3D" id="3.40.1440.60">
    <property type="entry name" value="PriA, 3(prime) DNA-binding domain"/>
    <property type="match status" value="1"/>
</dbReference>
<dbReference type="RefSeq" id="WP_138591870.1">
    <property type="nucleotide sequence ID" value="NZ_PNBW01000125.1"/>
</dbReference>
<evidence type="ECO:0000313" key="15">
    <source>
        <dbReference type="EMBL" id="TMO68177.1"/>
    </source>
</evidence>
<dbReference type="HAMAP" id="MF_00983">
    <property type="entry name" value="PriA"/>
    <property type="match status" value="1"/>
</dbReference>
<evidence type="ECO:0000256" key="4">
    <source>
        <dbReference type="ARBA" id="ARBA00022741"/>
    </source>
</evidence>
<dbReference type="GO" id="GO:0003677">
    <property type="term" value="F:DNA binding"/>
    <property type="evidence" value="ECO:0007669"/>
    <property type="project" value="UniProtKB-UniRule"/>
</dbReference>
<comment type="similarity">
    <text evidence="12">Belongs to the helicase family. PriA subfamily.</text>
</comment>
<evidence type="ECO:0000256" key="12">
    <source>
        <dbReference type="HAMAP-Rule" id="MF_00983"/>
    </source>
</evidence>
<sequence length="723" mass="80401">MSFVEVAIKVPLPRTFDYKLDDGQSVSVGSRVEVSFANRRLVAMVVALKSNSQVPENKMKPITHIIDNEPVLSAQHIAFLRFTAQYYCHPLGETLFTALPGALRSGEHPDKTTVATVTLTDAGLNTPKLRSKKQQALLAQLHASGASSITELKALGFTKQQIDGLREKALIKQYLAHDTQWALSPRAISSKPRLNEEQAAACSVINQHQGYQTFLLEGITGSGKTEVYLQCLEDIINSGQQALILVPEIGLTPQTVNRFRRRFPDTPIDLWHSNLTDNERLHVWRRSEQGSCALVIGTRSSIFLPFTNLGMIIVDEEHDSSFKQQDGLRYHARDLAVYRCARANIPLILGTATPALETLHKAIDKKFQLLTLSKRAQTKADNQFLLVDMKGQAEQSGFAPATLKYIEHTLARGKQVMVFLNRRGYAPTLLCHECGWLSECSHCSASTTFHKAMARLVCHHCAQQSYVPAQCPDCGSTQIMPVGIGTEQLEDFLQQHYPQTPISRIDRDSTRKKGALESALADINAGGKRILVGTQMLAKGHHFADVSLVIMLDVDGGLYSSDFRATEHMAQLITQVAGRAGRSGEPGTVLLQTHFPEHPLLQDLVNNGYQDFARYALQERQEAALPPYTHLALVRVEGTNSKIVIDFLADLVPVHPYSGIQLLGPVPAPMERVAGKYRYQLHIQASERPTLHSYLAQLMDYINEHKLANRIRWSIDVDPTDTY</sequence>
<dbReference type="NCBIfam" id="NF004065">
    <property type="entry name" value="PRK05580.1-1"/>
    <property type="match status" value="1"/>
</dbReference>
<evidence type="ECO:0000256" key="8">
    <source>
        <dbReference type="ARBA" id="ARBA00022840"/>
    </source>
</evidence>
<dbReference type="PANTHER" id="PTHR30580:SF0">
    <property type="entry name" value="PRIMOSOMAL PROTEIN N"/>
    <property type="match status" value="1"/>
</dbReference>
<dbReference type="InterPro" id="IPR027417">
    <property type="entry name" value="P-loop_NTPase"/>
</dbReference>
<dbReference type="PROSITE" id="PS51192">
    <property type="entry name" value="HELICASE_ATP_BIND_1"/>
    <property type="match status" value="1"/>
</dbReference>
<feature type="binding site" evidence="12">
    <location>
        <position position="471"/>
    </location>
    <ligand>
        <name>Zn(2+)</name>
        <dbReference type="ChEBI" id="CHEBI:29105"/>
        <label>1</label>
    </ligand>
</feature>
<feature type="binding site" evidence="12">
    <location>
        <position position="431"/>
    </location>
    <ligand>
        <name>Zn(2+)</name>
        <dbReference type="ChEBI" id="CHEBI:29105"/>
        <label>1</label>
    </ligand>
</feature>
<feature type="binding site" evidence="12">
    <location>
        <position position="461"/>
    </location>
    <ligand>
        <name>Zn(2+)</name>
        <dbReference type="ChEBI" id="CHEBI:29105"/>
        <label>2</label>
    </ligand>
</feature>
<keyword evidence="2 12" id="KW-0235">DNA replication</keyword>
<comment type="catalytic activity">
    <reaction evidence="11 12">
        <text>ATP + H2O = ADP + phosphate + H(+)</text>
        <dbReference type="Rhea" id="RHEA:13065"/>
        <dbReference type="ChEBI" id="CHEBI:15377"/>
        <dbReference type="ChEBI" id="CHEBI:15378"/>
        <dbReference type="ChEBI" id="CHEBI:30616"/>
        <dbReference type="ChEBI" id="CHEBI:43474"/>
        <dbReference type="ChEBI" id="CHEBI:456216"/>
        <dbReference type="EC" id="5.6.2.4"/>
    </reaction>
</comment>
<dbReference type="PANTHER" id="PTHR30580">
    <property type="entry name" value="PRIMOSOMAL PROTEIN N"/>
    <property type="match status" value="1"/>
</dbReference>
<evidence type="ECO:0000256" key="1">
    <source>
        <dbReference type="ARBA" id="ARBA00022515"/>
    </source>
</evidence>
<dbReference type="CDD" id="cd17929">
    <property type="entry name" value="DEXHc_priA"/>
    <property type="match status" value="1"/>
</dbReference>
<dbReference type="Pfam" id="PF00271">
    <property type="entry name" value="Helicase_C"/>
    <property type="match status" value="1"/>
</dbReference>
<gene>
    <name evidence="12" type="primary">priA</name>
    <name evidence="15" type="ORF">CWC19_10680</name>
    <name evidence="16" type="ORF">CWC20_19465</name>
</gene>
<feature type="binding site" evidence="12">
    <location>
        <position position="443"/>
    </location>
    <ligand>
        <name>Zn(2+)</name>
        <dbReference type="ChEBI" id="CHEBI:29105"/>
        <label>2</label>
    </ligand>
</feature>
<dbReference type="EMBL" id="PNBX01000043">
    <property type="protein sequence ID" value="TMO68177.1"/>
    <property type="molecule type" value="Genomic_DNA"/>
</dbReference>
<dbReference type="NCBIfam" id="TIGR00595">
    <property type="entry name" value="priA"/>
    <property type="match status" value="1"/>
</dbReference>
<dbReference type="InterPro" id="IPR042115">
    <property type="entry name" value="PriA_3primeBD_sf"/>
</dbReference>
<dbReference type="Proteomes" id="UP000307217">
    <property type="component" value="Unassembled WGS sequence"/>
</dbReference>
<evidence type="ECO:0000313" key="16">
    <source>
        <dbReference type="EMBL" id="TMO70660.1"/>
    </source>
</evidence>